<name>Q01XU7_SOLUE</name>
<evidence type="ECO:0000313" key="2">
    <source>
        <dbReference type="EMBL" id="ABJ85518.1"/>
    </source>
</evidence>
<proteinExistence type="predicted"/>
<dbReference type="GO" id="GO:0035438">
    <property type="term" value="F:cyclic-di-GMP binding"/>
    <property type="evidence" value="ECO:0007669"/>
    <property type="project" value="InterPro"/>
</dbReference>
<dbReference type="Pfam" id="PF07238">
    <property type="entry name" value="PilZ"/>
    <property type="match status" value="1"/>
</dbReference>
<dbReference type="OrthoDB" id="9893193at2"/>
<dbReference type="HOGENOM" id="CLU_1991221_0_0_0"/>
<reference evidence="2" key="1">
    <citation type="submission" date="2006-10" db="EMBL/GenBank/DDBJ databases">
        <title>Complete sequence of Solibacter usitatus Ellin6076.</title>
        <authorList>
            <consortium name="US DOE Joint Genome Institute"/>
            <person name="Copeland A."/>
            <person name="Lucas S."/>
            <person name="Lapidus A."/>
            <person name="Barry K."/>
            <person name="Detter J.C."/>
            <person name="Glavina del Rio T."/>
            <person name="Hammon N."/>
            <person name="Israni S."/>
            <person name="Dalin E."/>
            <person name="Tice H."/>
            <person name="Pitluck S."/>
            <person name="Thompson L.S."/>
            <person name="Brettin T."/>
            <person name="Bruce D."/>
            <person name="Han C."/>
            <person name="Tapia R."/>
            <person name="Gilna P."/>
            <person name="Schmutz J."/>
            <person name="Larimer F."/>
            <person name="Land M."/>
            <person name="Hauser L."/>
            <person name="Kyrpides N."/>
            <person name="Mikhailova N."/>
            <person name="Janssen P.H."/>
            <person name="Kuske C.R."/>
            <person name="Richardson P."/>
        </authorList>
    </citation>
    <scope>NUCLEOTIDE SEQUENCE</scope>
    <source>
        <strain evidence="2">Ellin6076</strain>
    </source>
</reference>
<accession>Q01XU7</accession>
<dbReference type="STRING" id="234267.Acid_4559"/>
<dbReference type="Gene3D" id="2.40.10.220">
    <property type="entry name" value="predicted glycosyltransferase like domains"/>
    <property type="match status" value="1"/>
</dbReference>
<dbReference type="KEGG" id="sus:Acid_4559"/>
<evidence type="ECO:0000259" key="1">
    <source>
        <dbReference type="Pfam" id="PF07238"/>
    </source>
</evidence>
<dbReference type="InParanoid" id="Q01XU7"/>
<protein>
    <submittedName>
        <fullName evidence="2">Type IV pilus assembly PilZ</fullName>
    </submittedName>
</protein>
<sequence length="125" mass="13875">MTPALRTTPRNPRATNRYSVNLPLQYRAPQTNLPSGWKSGRLIDMSATGLRVEIPETITVGTTLEIAMEWTGLYHGRSAVLLFLTATAVRVDAGGTALRIVRHQFRDARPAVVRPRRVERNLAVA</sequence>
<dbReference type="SUPFAM" id="SSF141371">
    <property type="entry name" value="PilZ domain-like"/>
    <property type="match status" value="1"/>
</dbReference>
<gene>
    <name evidence="2" type="ordered locus">Acid_4559</name>
</gene>
<feature type="domain" description="PilZ" evidence="1">
    <location>
        <begin position="13"/>
        <end position="104"/>
    </location>
</feature>
<organism evidence="2">
    <name type="scientific">Solibacter usitatus (strain Ellin6076)</name>
    <dbReference type="NCBI Taxonomy" id="234267"/>
    <lineage>
        <taxon>Bacteria</taxon>
        <taxon>Pseudomonadati</taxon>
        <taxon>Acidobacteriota</taxon>
        <taxon>Terriglobia</taxon>
        <taxon>Bryobacterales</taxon>
        <taxon>Solibacteraceae</taxon>
        <taxon>Candidatus Solibacter</taxon>
    </lineage>
</organism>
<dbReference type="InterPro" id="IPR009875">
    <property type="entry name" value="PilZ_domain"/>
</dbReference>
<dbReference type="AlphaFoldDB" id="Q01XU7"/>
<dbReference type="EMBL" id="CP000473">
    <property type="protein sequence ID" value="ABJ85518.1"/>
    <property type="molecule type" value="Genomic_DNA"/>
</dbReference>